<dbReference type="InterPro" id="IPR006171">
    <property type="entry name" value="TOPRIM_dom"/>
</dbReference>
<feature type="zinc finger region" description="CHC2-type" evidence="12">
    <location>
        <begin position="47"/>
        <end position="71"/>
    </location>
</feature>
<evidence type="ECO:0000313" key="17">
    <source>
        <dbReference type="Proteomes" id="UP001333102"/>
    </source>
</evidence>
<evidence type="ECO:0000256" key="6">
    <source>
        <dbReference type="ARBA" id="ARBA00022723"/>
    </source>
</evidence>
<dbReference type="SUPFAM" id="SSF57783">
    <property type="entry name" value="Zinc beta-ribbon"/>
    <property type="match status" value="1"/>
</dbReference>
<dbReference type="InterPro" id="IPR037068">
    <property type="entry name" value="DNA_primase_core_N_sf"/>
</dbReference>
<keyword evidence="5 12" id="KW-0235">DNA replication</keyword>
<feature type="domain" description="Toprim" evidence="15">
    <location>
        <begin position="271"/>
        <end position="352"/>
    </location>
</feature>
<dbReference type="Pfam" id="PF10410">
    <property type="entry name" value="DnaB_bind"/>
    <property type="match status" value="1"/>
</dbReference>
<keyword evidence="10 12" id="KW-0238">DNA-binding</keyword>
<comment type="similarity">
    <text evidence="12 13">Belongs to the DnaG primase family.</text>
</comment>
<dbReference type="InterPro" id="IPR006295">
    <property type="entry name" value="DNA_primase_DnaG"/>
</dbReference>
<dbReference type="RefSeq" id="WP_324670212.1">
    <property type="nucleotide sequence ID" value="NZ_CP141614.1"/>
</dbReference>
<comment type="function">
    <text evidence="12 13">RNA polymerase that catalyzes the synthesis of short RNA molecules used as primers for DNA polymerase during DNA replication.</text>
</comment>
<sequence>MESDHARASQGALGAIADQVRARADIVEVVSEFVALRPAGRSYKGLCPFHQERTPSFTVSPDRQLFYCFGCGAGGNVFTFLMRLQGLRFQEAVLRVAERVGMAAEVERALRGGQGRGERLGVHEGLWELQARAAAWFAERLWDDPAAEGARRYLARRGVTAQVARDFRLGYAPDDWHALERALGGDARTVTRLVEAGLVVRREDGRHYDRFRGRLIFPITDLHGHVVGFGGRALAAGQEPKYLNSPESPVYRKSRVLYGLDRALGAVRRTGRAVVVEGYMDVLAMHQYGLEEAVATCGTSLTAEHGRLLARLASYVVVAFDADAAGQGGALRSLQQLRAAGLDVRVAVLPAGHDPDSLLRQEGRPAMEAVLQEARGIYEFSIEQALAGADLRSPAGKAAAVANVLPILLEVPGAVEQEALVQQVAGRLGVPARAVRREMERARRARRQVAAASDRGGGRGGAKGAYGGGPRTYNDAGARAQAGASPGVERGAVIEQALLRLLVEMPELAPRLRGRLTGADFAGPGHGALFDALVASGESALADPALAEVAGRVLASSGLAVRPDAVEGYVKGLRAAARRRELAAIEAKIDGAARSDASVRERLASLAAAAVSYREVWETLRADGMVP</sequence>
<evidence type="ECO:0000256" key="14">
    <source>
        <dbReference type="SAM" id="MobiDB-lite"/>
    </source>
</evidence>
<dbReference type="SMART" id="SM00493">
    <property type="entry name" value="TOPRIM"/>
    <property type="match status" value="1"/>
</dbReference>
<dbReference type="Gene3D" id="3.40.1360.10">
    <property type="match status" value="1"/>
</dbReference>
<evidence type="ECO:0000256" key="12">
    <source>
        <dbReference type="HAMAP-Rule" id="MF_00974"/>
    </source>
</evidence>
<dbReference type="PANTHER" id="PTHR30313:SF2">
    <property type="entry name" value="DNA PRIMASE"/>
    <property type="match status" value="1"/>
</dbReference>
<protein>
    <recommendedName>
        <fullName evidence="12 13">DNA primase</fullName>
        <ecNumber evidence="12">2.7.7.101</ecNumber>
    </recommendedName>
</protein>
<gene>
    <name evidence="12 16" type="primary">dnaG</name>
    <name evidence="16" type="ORF">VLY81_06525</name>
</gene>
<dbReference type="InterPro" id="IPR050219">
    <property type="entry name" value="DnaG_primase"/>
</dbReference>
<keyword evidence="17" id="KW-1185">Reference proteome</keyword>
<evidence type="ECO:0000256" key="2">
    <source>
        <dbReference type="ARBA" id="ARBA00022515"/>
    </source>
</evidence>
<feature type="compositionally biased region" description="Gly residues" evidence="14">
    <location>
        <begin position="458"/>
        <end position="470"/>
    </location>
</feature>
<dbReference type="InterPro" id="IPR034151">
    <property type="entry name" value="TOPRIM_DnaG_bac"/>
</dbReference>
<dbReference type="HAMAP" id="MF_00974">
    <property type="entry name" value="DNA_primase_DnaG"/>
    <property type="match status" value="1"/>
</dbReference>
<dbReference type="Proteomes" id="UP001333102">
    <property type="component" value="Chromosome"/>
</dbReference>
<evidence type="ECO:0000256" key="4">
    <source>
        <dbReference type="ARBA" id="ARBA00022695"/>
    </source>
</evidence>
<dbReference type="PIRSF" id="PIRSF002811">
    <property type="entry name" value="DnaG"/>
    <property type="match status" value="1"/>
</dbReference>
<keyword evidence="2 12" id="KW-0639">Primosome</keyword>
<dbReference type="InterPro" id="IPR013264">
    <property type="entry name" value="DNAG_N"/>
</dbReference>
<proteinExistence type="inferred from homology"/>
<comment type="cofactor">
    <cofactor evidence="12 13">
        <name>Zn(2+)</name>
        <dbReference type="ChEBI" id="CHEBI:29105"/>
    </cofactor>
    <text evidence="12 13">Binds 1 zinc ion per monomer.</text>
</comment>
<dbReference type="PANTHER" id="PTHR30313">
    <property type="entry name" value="DNA PRIMASE"/>
    <property type="match status" value="1"/>
</dbReference>
<dbReference type="EC" id="2.7.7.101" evidence="12"/>
<name>A0ABZ1BSP2_9FIRM</name>
<dbReference type="InterPro" id="IPR002694">
    <property type="entry name" value="Znf_CHC2"/>
</dbReference>
<organism evidence="16 17">
    <name type="scientific">Geochorda subterranea</name>
    <dbReference type="NCBI Taxonomy" id="3109564"/>
    <lineage>
        <taxon>Bacteria</taxon>
        <taxon>Bacillati</taxon>
        <taxon>Bacillota</taxon>
        <taxon>Limnochordia</taxon>
        <taxon>Limnochordales</taxon>
        <taxon>Geochordaceae</taxon>
        <taxon>Geochorda</taxon>
    </lineage>
</organism>
<reference evidence="17" key="1">
    <citation type="submission" date="2023-12" db="EMBL/GenBank/DDBJ databases">
        <title>Novel isolates from deep terrestrial aquifers shed light on the physiology and ecology of the class Limnochordia.</title>
        <authorList>
            <person name="Karnachuk O.V."/>
            <person name="Lukina A.P."/>
            <person name="Avakyan M.R."/>
            <person name="Kadnikov V."/>
            <person name="Begmatov S."/>
            <person name="Beletsky A.V."/>
            <person name="Mardanov A.V."/>
            <person name="Ravin N.V."/>
        </authorList>
    </citation>
    <scope>NUCLEOTIDE SEQUENCE [LARGE SCALE GENOMIC DNA]</scope>
    <source>
        <strain evidence="17">LN</strain>
    </source>
</reference>
<dbReference type="EMBL" id="CP141614">
    <property type="protein sequence ID" value="WRP15804.1"/>
    <property type="molecule type" value="Genomic_DNA"/>
</dbReference>
<evidence type="ECO:0000313" key="16">
    <source>
        <dbReference type="EMBL" id="WRP15804.1"/>
    </source>
</evidence>
<accession>A0ABZ1BSP2</accession>
<evidence type="ECO:0000256" key="13">
    <source>
        <dbReference type="PIRNR" id="PIRNR002811"/>
    </source>
</evidence>
<keyword evidence="8 12" id="KW-0862">Zinc</keyword>
<feature type="region of interest" description="Disordered" evidence="14">
    <location>
        <begin position="447"/>
        <end position="472"/>
    </location>
</feature>
<keyword evidence="3 12" id="KW-0808">Transferase</keyword>
<dbReference type="Pfam" id="PF01807">
    <property type="entry name" value="Zn_ribbon_DnaG"/>
    <property type="match status" value="1"/>
</dbReference>
<evidence type="ECO:0000256" key="8">
    <source>
        <dbReference type="ARBA" id="ARBA00022833"/>
    </source>
</evidence>
<comment type="subunit">
    <text evidence="12">Monomer. Interacts with DnaB.</text>
</comment>
<dbReference type="CDD" id="cd03364">
    <property type="entry name" value="TOPRIM_DnaG_primases"/>
    <property type="match status" value="1"/>
</dbReference>
<evidence type="ECO:0000256" key="5">
    <source>
        <dbReference type="ARBA" id="ARBA00022705"/>
    </source>
</evidence>
<keyword evidence="11 12" id="KW-0804">Transcription</keyword>
<dbReference type="NCBIfam" id="TIGR01391">
    <property type="entry name" value="dnaG"/>
    <property type="match status" value="1"/>
</dbReference>
<evidence type="ECO:0000256" key="3">
    <source>
        <dbReference type="ARBA" id="ARBA00022679"/>
    </source>
</evidence>
<keyword evidence="6 12" id="KW-0479">Metal-binding</keyword>
<evidence type="ECO:0000256" key="1">
    <source>
        <dbReference type="ARBA" id="ARBA00022478"/>
    </source>
</evidence>
<keyword evidence="7 12" id="KW-0863">Zinc-finger</keyword>
<comment type="domain">
    <text evidence="12">Contains an N-terminal zinc-binding domain, a central core domain that contains the primase activity, and a C-terminal DnaB-binding domain.</text>
</comment>
<evidence type="ECO:0000256" key="10">
    <source>
        <dbReference type="ARBA" id="ARBA00023125"/>
    </source>
</evidence>
<dbReference type="Pfam" id="PF13155">
    <property type="entry name" value="Toprim_2"/>
    <property type="match status" value="1"/>
</dbReference>
<evidence type="ECO:0000259" key="15">
    <source>
        <dbReference type="PROSITE" id="PS50880"/>
    </source>
</evidence>
<dbReference type="InterPro" id="IPR036977">
    <property type="entry name" value="DNA_primase_Znf_CHC2"/>
</dbReference>
<keyword evidence="1 12" id="KW-0240">DNA-directed RNA polymerase</keyword>
<evidence type="ECO:0000256" key="9">
    <source>
        <dbReference type="ARBA" id="ARBA00022842"/>
    </source>
</evidence>
<keyword evidence="4 12" id="KW-0548">Nucleotidyltransferase</keyword>
<dbReference type="SMART" id="SM00400">
    <property type="entry name" value="ZnF_CHCC"/>
    <property type="match status" value="1"/>
</dbReference>
<keyword evidence="9" id="KW-0460">Magnesium</keyword>
<dbReference type="InterPro" id="IPR019475">
    <property type="entry name" value="DNA_primase_DnaB-bd"/>
</dbReference>
<dbReference type="PROSITE" id="PS50880">
    <property type="entry name" value="TOPRIM"/>
    <property type="match status" value="1"/>
</dbReference>
<dbReference type="InterPro" id="IPR030846">
    <property type="entry name" value="DnaG_bac"/>
</dbReference>
<dbReference type="SUPFAM" id="SSF56731">
    <property type="entry name" value="DNA primase core"/>
    <property type="match status" value="1"/>
</dbReference>
<comment type="catalytic activity">
    <reaction evidence="12">
        <text>ssDNA + n NTP = ssDNA/pppN(pN)n-1 hybrid + (n-1) diphosphate.</text>
        <dbReference type="EC" id="2.7.7.101"/>
    </reaction>
</comment>
<dbReference type="Pfam" id="PF08275">
    <property type="entry name" value="DNAG_N"/>
    <property type="match status" value="1"/>
</dbReference>
<dbReference type="Gene3D" id="3.90.980.10">
    <property type="entry name" value="DNA primase, catalytic core, N-terminal domain"/>
    <property type="match status" value="1"/>
</dbReference>
<dbReference type="Gene3D" id="3.90.580.10">
    <property type="entry name" value="Zinc finger, CHC2-type domain"/>
    <property type="match status" value="1"/>
</dbReference>
<evidence type="ECO:0000256" key="11">
    <source>
        <dbReference type="ARBA" id="ARBA00023163"/>
    </source>
</evidence>
<evidence type="ECO:0000256" key="7">
    <source>
        <dbReference type="ARBA" id="ARBA00022771"/>
    </source>
</evidence>